<dbReference type="OrthoDB" id="4940937at2"/>
<sequence length="280" mass="29747">MSFDLGAKVPLSITITDPSGALANAGTVALTITLPDGTVFVQDPVAPASTGVYTYDYATVQAGVHQVRWLATGDNASSYTDVIDVEPAEGAPFVSLADAKEHLRKDRLLTEDDEALRRIIGAACQVIEDRVGHVTPQTVVADVSACRGVAVLPDRPVISIVSVVRLPGGAAVPAADPLAGTDGYRLKHSEGVLLLPDWYGDFRVTTRVGRTPLPLNFRLAGLDLIKHLWQGSQHNNGGGRPMLGDSDAIAASIRPFALPFRVMELLGLKKTQERDEPLVG</sequence>
<gene>
    <name evidence="1" type="ORF">BKM31_44760</name>
</gene>
<reference evidence="2" key="1">
    <citation type="journal article" date="2017" name="Med. Chem. Commun.">
        <title>Nonomuraea sp. ATCC 55076 harbours the largest actinomycete chromosome to date and the kistamicin biosynthetic gene cluster.</title>
        <authorList>
            <person name="Nazari B."/>
            <person name="Forneris C.C."/>
            <person name="Gibson M.I."/>
            <person name="Moon K."/>
            <person name="Schramma K.R."/>
            <person name="Seyedsayamdost M.R."/>
        </authorList>
    </citation>
    <scope>NUCLEOTIDE SEQUENCE [LARGE SCALE GENOMIC DNA]</scope>
    <source>
        <strain evidence="2">ATCC 55076</strain>
    </source>
</reference>
<dbReference type="STRING" id="1909395.BKM31_44760"/>
<proteinExistence type="predicted"/>
<keyword evidence="2" id="KW-1185">Reference proteome</keyword>
<protein>
    <recommendedName>
        <fullName evidence="3">Bacterial Ig-like domain-containing protein</fullName>
    </recommendedName>
</protein>
<accession>A0A1V0ABQ3</accession>
<evidence type="ECO:0000313" key="2">
    <source>
        <dbReference type="Proteomes" id="UP000190797"/>
    </source>
</evidence>
<dbReference type="RefSeq" id="WP_080043948.1">
    <property type="nucleotide sequence ID" value="NZ_CP017717.1"/>
</dbReference>
<evidence type="ECO:0000313" key="1">
    <source>
        <dbReference type="EMBL" id="AQZ67635.1"/>
    </source>
</evidence>
<evidence type="ECO:0008006" key="3">
    <source>
        <dbReference type="Google" id="ProtNLM"/>
    </source>
</evidence>
<dbReference type="Proteomes" id="UP000190797">
    <property type="component" value="Chromosome"/>
</dbReference>
<dbReference type="EMBL" id="CP017717">
    <property type="protein sequence ID" value="AQZ67635.1"/>
    <property type="molecule type" value="Genomic_DNA"/>
</dbReference>
<dbReference type="KEGG" id="noa:BKM31_44760"/>
<organism evidence="1 2">
    <name type="scientific">[Actinomadura] parvosata subsp. kistnae</name>
    <dbReference type="NCBI Taxonomy" id="1909395"/>
    <lineage>
        <taxon>Bacteria</taxon>
        <taxon>Bacillati</taxon>
        <taxon>Actinomycetota</taxon>
        <taxon>Actinomycetes</taxon>
        <taxon>Streptosporangiales</taxon>
        <taxon>Streptosporangiaceae</taxon>
        <taxon>Nonomuraea</taxon>
    </lineage>
</organism>
<name>A0A1V0ABQ3_9ACTN</name>
<dbReference type="AlphaFoldDB" id="A0A1V0ABQ3"/>